<keyword evidence="3" id="KW-1185">Reference proteome</keyword>
<dbReference type="EMBL" id="JAIWYP010000007">
    <property type="protein sequence ID" value="KAH3793779.1"/>
    <property type="molecule type" value="Genomic_DNA"/>
</dbReference>
<reference evidence="2" key="2">
    <citation type="submission" date="2020-11" db="EMBL/GenBank/DDBJ databases">
        <authorList>
            <person name="McCartney M.A."/>
            <person name="Auch B."/>
            <person name="Kono T."/>
            <person name="Mallez S."/>
            <person name="Becker A."/>
            <person name="Gohl D.M."/>
            <person name="Silverstein K.A.T."/>
            <person name="Koren S."/>
            <person name="Bechman K.B."/>
            <person name="Herman A."/>
            <person name="Abrahante J.E."/>
            <person name="Garbe J."/>
        </authorList>
    </citation>
    <scope>NUCLEOTIDE SEQUENCE</scope>
    <source>
        <strain evidence="2">Duluth1</strain>
        <tissue evidence="2">Whole animal</tissue>
    </source>
</reference>
<dbReference type="Proteomes" id="UP000828390">
    <property type="component" value="Unassembled WGS sequence"/>
</dbReference>
<dbReference type="AlphaFoldDB" id="A0A9D4F7I3"/>
<name>A0A9D4F7I3_DREPO</name>
<comment type="caution">
    <text evidence="2">The sequence shown here is derived from an EMBL/GenBank/DDBJ whole genome shotgun (WGS) entry which is preliminary data.</text>
</comment>
<evidence type="ECO:0000313" key="3">
    <source>
        <dbReference type="Proteomes" id="UP000828390"/>
    </source>
</evidence>
<feature type="domain" description="Paraneoplastic antigen Ma-like C-terminal" evidence="1">
    <location>
        <begin position="26"/>
        <end position="100"/>
    </location>
</feature>
<proteinExistence type="predicted"/>
<accession>A0A9D4F7I3</accession>
<organism evidence="2 3">
    <name type="scientific">Dreissena polymorpha</name>
    <name type="common">Zebra mussel</name>
    <name type="synonym">Mytilus polymorpha</name>
    <dbReference type="NCBI Taxonomy" id="45954"/>
    <lineage>
        <taxon>Eukaryota</taxon>
        <taxon>Metazoa</taxon>
        <taxon>Spiralia</taxon>
        <taxon>Lophotrochozoa</taxon>
        <taxon>Mollusca</taxon>
        <taxon>Bivalvia</taxon>
        <taxon>Autobranchia</taxon>
        <taxon>Heteroconchia</taxon>
        <taxon>Euheterodonta</taxon>
        <taxon>Imparidentia</taxon>
        <taxon>Neoheterodontei</taxon>
        <taxon>Myida</taxon>
        <taxon>Dreissenoidea</taxon>
        <taxon>Dreissenidae</taxon>
        <taxon>Dreissena</taxon>
    </lineage>
</organism>
<gene>
    <name evidence="2" type="ORF">DPMN_147300</name>
</gene>
<dbReference type="Pfam" id="PF14893">
    <property type="entry name" value="PNMA"/>
    <property type="match status" value="1"/>
</dbReference>
<evidence type="ECO:0000259" key="1">
    <source>
        <dbReference type="Pfam" id="PF14893"/>
    </source>
</evidence>
<dbReference type="InterPro" id="IPR048270">
    <property type="entry name" value="PNMA_C"/>
</dbReference>
<evidence type="ECO:0000313" key="2">
    <source>
        <dbReference type="EMBL" id="KAH3793779.1"/>
    </source>
</evidence>
<reference evidence="2" key="1">
    <citation type="journal article" date="2019" name="bioRxiv">
        <title>The Genome of the Zebra Mussel, Dreissena polymorpha: A Resource for Invasive Species Research.</title>
        <authorList>
            <person name="McCartney M.A."/>
            <person name="Auch B."/>
            <person name="Kono T."/>
            <person name="Mallez S."/>
            <person name="Zhang Y."/>
            <person name="Obille A."/>
            <person name="Becker A."/>
            <person name="Abrahante J.E."/>
            <person name="Garbe J."/>
            <person name="Badalamenti J.P."/>
            <person name="Herman A."/>
            <person name="Mangelson H."/>
            <person name="Liachko I."/>
            <person name="Sullivan S."/>
            <person name="Sone E.D."/>
            <person name="Koren S."/>
            <person name="Silverstein K.A.T."/>
            <person name="Beckman K.B."/>
            <person name="Gohl D.M."/>
        </authorList>
    </citation>
    <scope>NUCLEOTIDE SEQUENCE</scope>
    <source>
        <strain evidence="2">Duluth1</strain>
        <tissue evidence="2">Whole animal</tissue>
    </source>
</reference>
<sequence>MMKSGIYHQYVLRQSIRNSITGKPRKVLSTLKPDASLQEILKTLETNFGDIKTGQSVMEIFYNAKQEKDEDISTWAIRLETLIQKAINHNEMQEDKKDAMLRTRFWRHFRNTDLRNATRVYYETVSTFEEFKVKVRRKEREMAVCKGTELP</sequence>
<protein>
    <recommendedName>
        <fullName evidence="1">Paraneoplastic antigen Ma-like C-terminal domain-containing protein</fullName>
    </recommendedName>
</protein>